<dbReference type="InterPro" id="IPR036680">
    <property type="entry name" value="SPOR-like_sf"/>
</dbReference>
<evidence type="ECO:0000313" key="5">
    <source>
        <dbReference type="Proteomes" id="UP000275663"/>
    </source>
</evidence>
<dbReference type="AlphaFoldDB" id="A0A3Q9BQ90"/>
<dbReference type="Gene3D" id="3.30.70.1070">
    <property type="entry name" value="Sporulation related repeat"/>
    <property type="match status" value="1"/>
</dbReference>
<dbReference type="InterPro" id="IPR052521">
    <property type="entry name" value="Cell_div_SPOR-domain"/>
</dbReference>
<dbReference type="GO" id="GO:0030428">
    <property type="term" value="C:cell septum"/>
    <property type="evidence" value="ECO:0007669"/>
    <property type="project" value="TreeGrafter"/>
</dbReference>
<dbReference type="GO" id="GO:0032506">
    <property type="term" value="P:cytokinetic process"/>
    <property type="evidence" value="ECO:0007669"/>
    <property type="project" value="TreeGrafter"/>
</dbReference>
<feature type="region of interest" description="Disordered" evidence="1">
    <location>
        <begin position="100"/>
        <end position="133"/>
    </location>
</feature>
<keyword evidence="2" id="KW-0472">Membrane</keyword>
<dbReference type="GO" id="GO:0032153">
    <property type="term" value="C:cell division site"/>
    <property type="evidence" value="ECO:0007669"/>
    <property type="project" value="TreeGrafter"/>
</dbReference>
<dbReference type="Pfam" id="PF05036">
    <property type="entry name" value="SPOR"/>
    <property type="match status" value="1"/>
</dbReference>
<feature type="compositionally biased region" description="Basic and acidic residues" evidence="1">
    <location>
        <begin position="114"/>
        <end position="127"/>
    </location>
</feature>
<proteinExistence type="predicted"/>
<dbReference type="PANTHER" id="PTHR38687:SF1">
    <property type="entry name" value="CELL DIVISION PROTEIN DEDD"/>
    <property type="match status" value="1"/>
</dbReference>
<keyword evidence="2" id="KW-1133">Transmembrane helix</keyword>
<feature type="domain" description="SPOR" evidence="3">
    <location>
        <begin position="137"/>
        <end position="216"/>
    </location>
</feature>
<dbReference type="PANTHER" id="PTHR38687">
    <property type="entry name" value="CELL DIVISION PROTEIN DEDD-RELATED"/>
    <property type="match status" value="1"/>
</dbReference>
<dbReference type="KEGG" id="upv:EJN92_08385"/>
<sequence>MKLHRKYLSRQDGGTLMGLILGLVIGLGIAVAVALLITKTSMPFTNKNIKADKADVPAAQMQDPNKPLYGSKDAVKEAAKELAKAIDTSKPAETAAKVAEVKAETKPTPAPAEKNIEKAQDKPETKTPDSASKTDVADDKYVYFLQAGAFRELADAESARAKLALLGFEAKISEKASDNGALYRVRIGPFAQLETMNRMRSKLSENSVDVAVVRTAK</sequence>
<dbReference type="SUPFAM" id="SSF110997">
    <property type="entry name" value="Sporulation related repeat"/>
    <property type="match status" value="1"/>
</dbReference>
<name>A0A3Q9BQ90_9BURK</name>
<evidence type="ECO:0000313" key="4">
    <source>
        <dbReference type="EMBL" id="AZP12024.1"/>
    </source>
</evidence>
<dbReference type="GO" id="GO:0042834">
    <property type="term" value="F:peptidoglycan binding"/>
    <property type="evidence" value="ECO:0007669"/>
    <property type="project" value="InterPro"/>
</dbReference>
<feature type="transmembrane region" description="Helical" evidence="2">
    <location>
        <begin position="16"/>
        <end position="37"/>
    </location>
</feature>
<evidence type="ECO:0000256" key="2">
    <source>
        <dbReference type="SAM" id="Phobius"/>
    </source>
</evidence>
<evidence type="ECO:0000256" key="1">
    <source>
        <dbReference type="SAM" id="MobiDB-lite"/>
    </source>
</evidence>
<accession>A0A3Q9BQ90</accession>
<evidence type="ECO:0000259" key="3">
    <source>
        <dbReference type="PROSITE" id="PS51724"/>
    </source>
</evidence>
<keyword evidence="5" id="KW-1185">Reference proteome</keyword>
<reference evidence="4 5" key="1">
    <citation type="journal article" date="2011" name="Int. J. Syst. Evol. Microbiol.">
        <title>Description of Undibacterium oligocarboniphilum sp. nov., isolated from purified water, and Undibacterium pigrum strain CCUG 49012 as the type strain of Undibacterium parvum sp. nov., and emended descriptions of the genus Undibacterium and the species Undibacterium pigrum.</title>
        <authorList>
            <person name="Eder W."/>
            <person name="Wanner G."/>
            <person name="Ludwig W."/>
            <person name="Busse H.J."/>
            <person name="Ziemke-Kageler F."/>
            <person name="Lang E."/>
        </authorList>
    </citation>
    <scope>NUCLEOTIDE SEQUENCE [LARGE SCALE GENOMIC DNA]</scope>
    <source>
        <strain evidence="4 5">DSM 23061</strain>
    </source>
</reference>
<dbReference type="EMBL" id="CP034464">
    <property type="protein sequence ID" value="AZP12024.1"/>
    <property type="molecule type" value="Genomic_DNA"/>
</dbReference>
<dbReference type="OrthoDB" id="7063246at2"/>
<gene>
    <name evidence="4" type="ORF">EJN92_08385</name>
</gene>
<keyword evidence="2" id="KW-0812">Transmembrane</keyword>
<organism evidence="4 5">
    <name type="scientific">Undibacterium parvum</name>
    <dbReference type="NCBI Taxonomy" id="401471"/>
    <lineage>
        <taxon>Bacteria</taxon>
        <taxon>Pseudomonadati</taxon>
        <taxon>Pseudomonadota</taxon>
        <taxon>Betaproteobacteria</taxon>
        <taxon>Burkholderiales</taxon>
        <taxon>Oxalobacteraceae</taxon>
        <taxon>Undibacterium</taxon>
    </lineage>
</organism>
<dbReference type="PROSITE" id="PS51724">
    <property type="entry name" value="SPOR"/>
    <property type="match status" value="1"/>
</dbReference>
<dbReference type="InterPro" id="IPR007730">
    <property type="entry name" value="SPOR-like_dom"/>
</dbReference>
<dbReference type="Proteomes" id="UP000275663">
    <property type="component" value="Chromosome"/>
</dbReference>
<protein>
    <submittedName>
        <fullName evidence="4">SPOR domain-containing protein</fullName>
    </submittedName>
</protein>
<dbReference type="RefSeq" id="WP_126127406.1">
    <property type="nucleotide sequence ID" value="NZ_CP034464.1"/>
</dbReference>